<dbReference type="InterPro" id="IPR016155">
    <property type="entry name" value="Mopterin_synth/thiamin_S_b"/>
</dbReference>
<sequence length="84" mass="9181">MIRVLFFAKLREDLGVESLDIGFDSDIQSIHDIIARIRDQRGNDFADNITADGIVTALNHQIVKGNLPVNDGDEVAFFPPVSGG</sequence>
<reference evidence="4 5" key="1">
    <citation type="submission" date="2019-11" db="EMBL/GenBank/DDBJ databases">
        <authorList>
            <person name="Holert J."/>
        </authorList>
    </citation>
    <scope>NUCLEOTIDE SEQUENCE [LARGE SCALE GENOMIC DNA]</scope>
    <source>
        <strain evidence="4">SB11_3</strain>
    </source>
</reference>
<dbReference type="InterPro" id="IPR003749">
    <property type="entry name" value="ThiS/MoaD-like"/>
</dbReference>
<comment type="similarity">
    <text evidence="2">Belongs to the MoaD family.</text>
</comment>
<dbReference type="InterPro" id="IPR044672">
    <property type="entry name" value="MOCS2A"/>
</dbReference>
<dbReference type="OrthoDB" id="9801945at2"/>
<dbReference type="GO" id="GO:0000166">
    <property type="term" value="F:nucleotide binding"/>
    <property type="evidence" value="ECO:0007669"/>
    <property type="project" value="UniProtKB-KW"/>
</dbReference>
<evidence type="ECO:0000313" key="4">
    <source>
        <dbReference type="EMBL" id="CAA0118724.1"/>
    </source>
</evidence>
<proteinExistence type="inferred from homology"/>
<accession>A0A5S9QLG7</accession>
<keyword evidence="1" id="KW-0547">Nucleotide-binding</keyword>
<dbReference type="CDD" id="cd00754">
    <property type="entry name" value="Ubl_MoaD"/>
    <property type="match status" value="1"/>
</dbReference>
<dbReference type="EMBL" id="CACSIO010000034">
    <property type="protein sequence ID" value="CAA0118724.1"/>
    <property type="molecule type" value="Genomic_DNA"/>
</dbReference>
<dbReference type="Proteomes" id="UP000441399">
    <property type="component" value="Unassembled WGS sequence"/>
</dbReference>
<keyword evidence="5" id="KW-1185">Reference proteome</keyword>
<gene>
    <name evidence="4" type="primary">moaD</name>
    <name evidence="4" type="ORF">OPDIPICF_02159</name>
</gene>
<dbReference type="GO" id="GO:0006777">
    <property type="term" value="P:Mo-molybdopterin cofactor biosynthetic process"/>
    <property type="evidence" value="ECO:0007669"/>
    <property type="project" value="InterPro"/>
</dbReference>
<evidence type="ECO:0000256" key="2">
    <source>
        <dbReference type="ARBA" id="ARBA00024200"/>
    </source>
</evidence>
<protein>
    <recommendedName>
        <fullName evidence="3">Molybdopterin synthase sulfur carrier subunit</fullName>
    </recommendedName>
</protein>
<dbReference type="AlphaFoldDB" id="A0A5S9QLG7"/>
<name>A0A5S9QLG7_9GAMM</name>
<dbReference type="Pfam" id="PF02597">
    <property type="entry name" value="ThiS"/>
    <property type="match status" value="1"/>
</dbReference>
<dbReference type="GO" id="GO:1990133">
    <property type="term" value="C:molybdopterin adenylyltransferase complex"/>
    <property type="evidence" value="ECO:0007669"/>
    <property type="project" value="TreeGrafter"/>
</dbReference>
<evidence type="ECO:0000313" key="5">
    <source>
        <dbReference type="Proteomes" id="UP000441399"/>
    </source>
</evidence>
<dbReference type="SUPFAM" id="SSF54285">
    <property type="entry name" value="MoaD/ThiS"/>
    <property type="match status" value="1"/>
</dbReference>
<dbReference type="PANTHER" id="PTHR33359">
    <property type="entry name" value="MOLYBDOPTERIN SYNTHASE SULFUR CARRIER SUBUNIT"/>
    <property type="match status" value="1"/>
</dbReference>
<evidence type="ECO:0000256" key="3">
    <source>
        <dbReference type="ARBA" id="ARBA00024247"/>
    </source>
</evidence>
<dbReference type="PANTHER" id="PTHR33359:SF1">
    <property type="entry name" value="MOLYBDOPTERIN SYNTHASE SULFUR CARRIER SUBUNIT"/>
    <property type="match status" value="1"/>
</dbReference>
<dbReference type="Gene3D" id="3.10.20.30">
    <property type="match status" value="1"/>
</dbReference>
<organism evidence="4 5">
    <name type="scientific">BD1-7 clade bacterium</name>
    <dbReference type="NCBI Taxonomy" id="2029982"/>
    <lineage>
        <taxon>Bacteria</taxon>
        <taxon>Pseudomonadati</taxon>
        <taxon>Pseudomonadota</taxon>
        <taxon>Gammaproteobacteria</taxon>
        <taxon>Cellvibrionales</taxon>
        <taxon>Spongiibacteraceae</taxon>
        <taxon>BD1-7 clade</taxon>
    </lineage>
</organism>
<dbReference type="InterPro" id="IPR012675">
    <property type="entry name" value="Beta-grasp_dom_sf"/>
</dbReference>
<evidence type="ECO:0000256" key="1">
    <source>
        <dbReference type="ARBA" id="ARBA00022741"/>
    </source>
</evidence>